<evidence type="ECO:0000256" key="1">
    <source>
        <dbReference type="ARBA" id="ARBA00004419"/>
    </source>
</evidence>
<keyword evidence="6" id="KW-0010">Activator</keyword>
<keyword evidence="4" id="KW-0072">Autophagy</keyword>
<dbReference type="AlphaFoldDB" id="A0A1D1VBW6"/>
<feature type="region of interest" description="Disordered" evidence="11">
    <location>
        <begin position="190"/>
        <end position="219"/>
    </location>
</feature>
<accession>A0A1D1VBW6</accession>
<dbReference type="InterPro" id="IPR029431">
    <property type="entry name" value="TP53INP"/>
</dbReference>
<dbReference type="Proteomes" id="UP000186922">
    <property type="component" value="Unassembled WGS sequence"/>
</dbReference>
<evidence type="ECO:0000256" key="5">
    <source>
        <dbReference type="ARBA" id="ARBA00023015"/>
    </source>
</evidence>
<dbReference type="GO" id="GO:0031410">
    <property type="term" value="C:cytoplasmic vesicle"/>
    <property type="evidence" value="ECO:0007669"/>
    <property type="project" value="UniProtKB-KW"/>
</dbReference>
<dbReference type="GO" id="GO:0000045">
    <property type="term" value="P:autophagosome assembly"/>
    <property type="evidence" value="ECO:0007669"/>
    <property type="project" value="TreeGrafter"/>
</dbReference>
<keyword evidence="13" id="KW-1185">Reference proteome</keyword>
<dbReference type="EMBL" id="BDGG01000003">
    <property type="protein sequence ID" value="GAU96373.1"/>
    <property type="molecule type" value="Genomic_DNA"/>
</dbReference>
<dbReference type="GO" id="GO:0005776">
    <property type="term" value="C:autophagosome"/>
    <property type="evidence" value="ECO:0007669"/>
    <property type="project" value="UniProtKB-SubCell"/>
</dbReference>
<evidence type="ECO:0000256" key="8">
    <source>
        <dbReference type="ARBA" id="ARBA00023242"/>
    </source>
</evidence>
<dbReference type="GO" id="GO:0016604">
    <property type="term" value="C:nuclear body"/>
    <property type="evidence" value="ECO:0007669"/>
    <property type="project" value="UniProtKB-SubCell"/>
</dbReference>
<keyword evidence="5" id="KW-0805">Transcription regulation</keyword>
<organism evidence="12 13">
    <name type="scientific">Ramazzottius varieornatus</name>
    <name type="common">Water bear</name>
    <name type="synonym">Tardigrade</name>
    <dbReference type="NCBI Taxonomy" id="947166"/>
    <lineage>
        <taxon>Eukaryota</taxon>
        <taxon>Metazoa</taxon>
        <taxon>Ecdysozoa</taxon>
        <taxon>Tardigrada</taxon>
        <taxon>Eutardigrada</taxon>
        <taxon>Parachela</taxon>
        <taxon>Hypsibioidea</taxon>
        <taxon>Ramazzottiidae</taxon>
        <taxon>Ramazzottius</taxon>
    </lineage>
</organism>
<name>A0A1D1VBW6_RAMVA</name>
<evidence type="ECO:0000256" key="3">
    <source>
        <dbReference type="ARBA" id="ARBA00022490"/>
    </source>
</evidence>
<dbReference type="GO" id="GO:0045893">
    <property type="term" value="P:positive regulation of DNA-templated transcription"/>
    <property type="evidence" value="ECO:0007669"/>
    <property type="project" value="TreeGrafter"/>
</dbReference>
<keyword evidence="7" id="KW-0804">Transcription</keyword>
<gene>
    <name evidence="12" type="primary">RvY_07829-1</name>
    <name evidence="12" type="synonym">RvY_07829.1</name>
    <name evidence="12" type="ORF">RvY_07829</name>
</gene>
<dbReference type="PANTHER" id="PTHR31671:SF3">
    <property type="entry name" value="DIABETES AND OBESITY REGULATED, ISOFORM G"/>
    <property type="match status" value="1"/>
</dbReference>
<keyword evidence="8" id="KW-0539">Nucleus</keyword>
<evidence type="ECO:0000256" key="7">
    <source>
        <dbReference type="ARBA" id="ARBA00023163"/>
    </source>
</evidence>
<evidence type="ECO:0000256" key="11">
    <source>
        <dbReference type="SAM" id="MobiDB-lite"/>
    </source>
</evidence>
<evidence type="ECO:0000313" key="13">
    <source>
        <dbReference type="Proteomes" id="UP000186922"/>
    </source>
</evidence>
<keyword evidence="3" id="KW-0963">Cytoplasm</keyword>
<evidence type="ECO:0000256" key="4">
    <source>
        <dbReference type="ARBA" id="ARBA00023006"/>
    </source>
</evidence>
<feature type="compositionally biased region" description="Basic and acidic residues" evidence="11">
    <location>
        <begin position="28"/>
        <end position="38"/>
    </location>
</feature>
<sequence>MASMLNNVLGYLCSKTSDENCQVVPEVTETRDGPERTSPDLCDPDDSKNVQYDIEDQDGWQIVCRANTRREPSENPSDADADEGLFALAEEEDEDPVMDNVESWKSRAAAWYLAPPPCFTRSAPCPTNNPFEDLLLEHPSMSVYLLPVAATARQAGRLLYQSAPPVMEEDCPSSRDTPDDQGQLAVVPVDENTAPVVQRKGKRKRRTRRTRQSSGATTNFNAATPAVRTALGETNLMAEADKQLQHEETELRTWKKALSRKQVRRSNRLTRVNIPKNSTVREGNYRCLQ</sequence>
<evidence type="ECO:0000256" key="9">
    <source>
        <dbReference type="ARBA" id="ARBA00023329"/>
    </source>
</evidence>
<keyword evidence="9" id="KW-0968">Cytoplasmic vesicle</keyword>
<reference evidence="12 13" key="1">
    <citation type="journal article" date="2016" name="Nat. Commun.">
        <title>Extremotolerant tardigrade genome and improved radiotolerance of human cultured cells by tardigrade-unique protein.</title>
        <authorList>
            <person name="Hashimoto T."/>
            <person name="Horikawa D.D."/>
            <person name="Saito Y."/>
            <person name="Kuwahara H."/>
            <person name="Kozuka-Hata H."/>
            <person name="Shin-I T."/>
            <person name="Minakuchi Y."/>
            <person name="Ohishi K."/>
            <person name="Motoyama A."/>
            <person name="Aizu T."/>
            <person name="Enomoto A."/>
            <person name="Kondo K."/>
            <person name="Tanaka S."/>
            <person name="Hara Y."/>
            <person name="Koshikawa S."/>
            <person name="Sagara H."/>
            <person name="Miura T."/>
            <person name="Yokobori S."/>
            <person name="Miyagawa K."/>
            <person name="Suzuki Y."/>
            <person name="Kubo T."/>
            <person name="Oyama M."/>
            <person name="Kohara Y."/>
            <person name="Fujiyama A."/>
            <person name="Arakawa K."/>
            <person name="Katayama T."/>
            <person name="Toyoda A."/>
            <person name="Kunieda T."/>
        </authorList>
    </citation>
    <scope>NUCLEOTIDE SEQUENCE [LARGE SCALE GENOMIC DNA]</scope>
    <source>
        <strain evidence="12 13">YOKOZUNA-1</strain>
    </source>
</reference>
<dbReference type="OrthoDB" id="10041339at2759"/>
<evidence type="ECO:0000256" key="6">
    <source>
        <dbReference type="ARBA" id="ARBA00023159"/>
    </source>
</evidence>
<dbReference type="Pfam" id="PF14839">
    <property type="entry name" value="DOR"/>
    <property type="match status" value="1"/>
</dbReference>
<proteinExistence type="predicted"/>
<feature type="compositionally biased region" description="Basic residues" evidence="11">
    <location>
        <begin position="199"/>
        <end position="211"/>
    </location>
</feature>
<evidence type="ECO:0000313" key="12">
    <source>
        <dbReference type="EMBL" id="GAU96373.1"/>
    </source>
</evidence>
<dbReference type="PANTHER" id="PTHR31671">
    <property type="entry name" value="DIABETES AND OBESITY REGULATED, ISOFORM G"/>
    <property type="match status" value="1"/>
</dbReference>
<feature type="region of interest" description="Disordered" evidence="11">
    <location>
        <begin position="26"/>
        <end position="50"/>
    </location>
</feature>
<evidence type="ECO:0000256" key="10">
    <source>
        <dbReference type="ARBA" id="ARBA00034306"/>
    </source>
</evidence>
<comment type="caution">
    <text evidence="12">The sequence shown here is derived from an EMBL/GenBank/DDBJ whole genome shotgun (WGS) entry which is preliminary data.</text>
</comment>
<protein>
    <submittedName>
        <fullName evidence="12">Uncharacterized protein</fullName>
    </submittedName>
</protein>
<dbReference type="GO" id="GO:0005829">
    <property type="term" value="C:cytosol"/>
    <property type="evidence" value="ECO:0007669"/>
    <property type="project" value="UniProtKB-SubCell"/>
</dbReference>
<comment type="subcellular location">
    <subcellularLocation>
        <location evidence="2">Cytoplasm</location>
        <location evidence="2">Cytosol</location>
    </subcellularLocation>
    <subcellularLocation>
        <location evidence="1">Cytoplasmic vesicle</location>
        <location evidence="1">Autophagosome</location>
    </subcellularLocation>
    <subcellularLocation>
        <location evidence="10">Nucleus</location>
        <location evidence="10">Nuclear body</location>
    </subcellularLocation>
</comment>
<evidence type="ECO:0000256" key="2">
    <source>
        <dbReference type="ARBA" id="ARBA00004514"/>
    </source>
</evidence>